<dbReference type="Gene3D" id="3.30.70.1060">
    <property type="entry name" value="Dimeric alpha+beta barrel"/>
    <property type="match status" value="1"/>
</dbReference>
<proteinExistence type="inferred from homology"/>
<name>A0ABW5K4I1_9FLAO</name>
<comment type="caution">
    <text evidence="3">The sequence shown here is derived from an EMBL/GenBank/DDBJ whole genome shotgun (WGS) entry which is preliminary data.</text>
</comment>
<comment type="similarity">
    <text evidence="1">Belongs to the YciI family.</text>
</comment>
<evidence type="ECO:0000313" key="4">
    <source>
        <dbReference type="Proteomes" id="UP001597467"/>
    </source>
</evidence>
<accession>A0ABW5K4I1</accession>
<evidence type="ECO:0000256" key="1">
    <source>
        <dbReference type="ARBA" id="ARBA00007689"/>
    </source>
</evidence>
<sequence length="177" mass="19940">MKQFIILIFALVTVVACKKESKAVTDDISTVPNIEAVEEVIDEVVEEKPSVTALKAELKAKGFETFDYVDPKTQDTILMQKYFMAFLKKGPIRSQNEEVDKGLQEEHLEHLGRMYDEGFADLIGPFGDDGDIRGITVYNVPNKKMADSLANLDPMVQAGRLAVEIRPWWCAKGQFLR</sequence>
<dbReference type="EMBL" id="JBHULM010000011">
    <property type="protein sequence ID" value="MFD2543024.1"/>
    <property type="molecule type" value="Genomic_DNA"/>
</dbReference>
<evidence type="ECO:0000259" key="2">
    <source>
        <dbReference type="Pfam" id="PF03795"/>
    </source>
</evidence>
<protein>
    <submittedName>
        <fullName evidence="3">YciI family protein</fullName>
    </submittedName>
</protein>
<keyword evidence="4" id="KW-1185">Reference proteome</keyword>
<dbReference type="InterPro" id="IPR005545">
    <property type="entry name" value="YCII"/>
</dbReference>
<dbReference type="RefSeq" id="WP_379904496.1">
    <property type="nucleotide sequence ID" value="NZ_JBHULM010000011.1"/>
</dbReference>
<organism evidence="3 4">
    <name type="scientific">Lacinutrix gracilariae</name>
    <dbReference type="NCBI Taxonomy" id="1747198"/>
    <lineage>
        <taxon>Bacteria</taxon>
        <taxon>Pseudomonadati</taxon>
        <taxon>Bacteroidota</taxon>
        <taxon>Flavobacteriia</taxon>
        <taxon>Flavobacteriales</taxon>
        <taxon>Flavobacteriaceae</taxon>
        <taxon>Lacinutrix</taxon>
    </lineage>
</organism>
<dbReference type="PROSITE" id="PS51257">
    <property type="entry name" value="PROKAR_LIPOPROTEIN"/>
    <property type="match status" value="1"/>
</dbReference>
<dbReference type="Proteomes" id="UP001597467">
    <property type="component" value="Unassembled WGS sequence"/>
</dbReference>
<feature type="domain" description="YCII-related" evidence="2">
    <location>
        <begin position="94"/>
        <end position="168"/>
    </location>
</feature>
<evidence type="ECO:0000313" key="3">
    <source>
        <dbReference type="EMBL" id="MFD2543024.1"/>
    </source>
</evidence>
<reference evidence="4" key="1">
    <citation type="journal article" date="2019" name="Int. J. Syst. Evol. Microbiol.">
        <title>The Global Catalogue of Microorganisms (GCM) 10K type strain sequencing project: providing services to taxonomists for standard genome sequencing and annotation.</title>
        <authorList>
            <consortium name="The Broad Institute Genomics Platform"/>
            <consortium name="The Broad Institute Genome Sequencing Center for Infectious Disease"/>
            <person name="Wu L."/>
            <person name="Ma J."/>
        </authorList>
    </citation>
    <scope>NUCLEOTIDE SEQUENCE [LARGE SCALE GENOMIC DNA]</scope>
    <source>
        <strain evidence="4">KCTC 42808</strain>
    </source>
</reference>
<gene>
    <name evidence="3" type="ORF">ACFSSB_11900</name>
</gene>
<dbReference type="Pfam" id="PF03795">
    <property type="entry name" value="YCII"/>
    <property type="match status" value="1"/>
</dbReference>
<dbReference type="SUPFAM" id="SSF54909">
    <property type="entry name" value="Dimeric alpha+beta barrel"/>
    <property type="match status" value="1"/>
</dbReference>
<dbReference type="InterPro" id="IPR011008">
    <property type="entry name" value="Dimeric_a/b-barrel"/>
</dbReference>